<protein>
    <submittedName>
        <fullName evidence="8">SusD family protein</fullName>
    </submittedName>
</protein>
<evidence type="ECO:0000259" key="7">
    <source>
        <dbReference type="Pfam" id="PF14322"/>
    </source>
</evidence>
<evidence type="ECO:0000313" key="9">
    <source>
        <dbReference type="Proteomes" id="UP000185003"/>
    </source>
</evidence>
<evidence type="ECO:0000256" key="4">
    <source>
        <dbReference type="ARBA" id="ARBA00023136"/>
    </source>
</evidence>
<dbReference type="GO" id="GO:0009279">
    <property type="term" value="C:cell outer membrane"/>
    <property type="evidence" value="ECO:0007669"/>
    <property type="project" value="UniProtKB-SubCell"/>
</dbReference>
<evidence type="ECO:0000259" key="6">
    <source>
        <dbReference type="Pfam" id="PF07980"/>
    </source>
</evidence>
<keyword evidence="9" id="KW-1185">Reference proteome</keyword>
<dbReference type="CDD" id="cd08977">
    <property type="entry name" value="SusD"/>
    <property type="match status" value="1"/>
</dbReference>
<keyword evidence="3" id="KW-0732">Signal</keyword>
<dbReference type="STRING" id="536979.SAMN04488055_0068"/>
<organism evidence="8 9">
    <name type="scientific">Chitinophaga niabensis</name>
    <dbReference type="NCBI Taxonomy" id="536979"/>
    <lineage>
        <taxon>Bacteria</taxon>
        <taxon>Pseudomonadati</taxon>
        <taxon>Bacteroidota</taxon>
        <taxon>Chitinophagia</taxon>
        <taxon>Chitinophagales</taxon>
        <taxon>Chitinophagaceae</taxon>
        <taxon>Chitinophaga</taxon>
    </lineage>
</organism>
<name>A0A1N6D0Y9_9BACT</name>
<comment type="similarity">
    <text evidence="2">Belongs to the SusD family.</text>
</comment>
<dbReference type="PROSITE" id="PS51257">
    <property type="entry name" value="PROKAR_LIPOPROTEIN"/>
    <property type="match status" value="1"/>
</dbReference>
<reference evidence="8 9" key="1">
    <citation type="submission" date="2016-11" db="EMBL/GenBank/DDBJ databases">
        <authorList>
            <person name="Jaros S."/>
            <person name="Januszkiewicz K."/>
            <person name="Wedrychowicz H."/>
        </authorList>
    </citation>
    <scope>NUCLEOTIDE SEQUENCE [LARGE SCALE GENOMIC DNA]</scope>
    <source>
        <strain evidence="8 9">DSM 24787</strain>
    </source>
</reference>
<evidence type="ECO:0000256" key="2">
    <source>
        <dbReference type="ARBA" id="ARBA00006275"/>
    </source>
</evidence>
<keyword evidence="5" id="KW-0998">Cell outer membrane</keyword>
<accession>A0A1N6D0Y9</accession>
<dbReference type="OrthoDB" id="630434at2"/>
<dbReference type="Pfam" id="PF14322">
    <property type="entry name" value="SusD-like_3"/>
    <property type="match status" value="1"/>
</dbReference>
<proteinExistence type="inferred from homology"/>
<evidence type="ECO:0000256" key="5">
    <source>
        <dbReference type="ARBA" id="ARBA00023237"/>
    </source>
</evidence>
<dbReference type="Gene3D" id="1.25.40.390">
    <property type="match status" value="1"/>
</dbReference>
<dbReference type="EMBL" id="FSRA01000001">
    <property type="protein sequence ID" value="SIN64468.1"/>
    <property type="molecule type" value="Genomic_DNA"/>
</dbReference>
<dbReference type="InterPro" id="IPR011990">
    <property type="entry name" value="TPR-like_helical_dom_sf"/>
</dbReference>
<feature type="domain" description="SusD-like N-terminal" evidence="7">
    <location>
        <begin position="103"/>
        <end position="234"/>
    </location>
</feature>
<sequence>MKRVYILLTGAVILLAACGKSFFETSPSGSLTGKELYASTKNIDALVNGTIRYIMESSTSQDNPGYSAIILSQEAMGGDAVLRDGVYGFLATYGFLDPSDNTTRRALFFWTFQYKVIDNCNNIIANVDAASGTDSEKKFLKGQALALRAFTYLNLVRQYQFTYAKDKNAKGVPLYTTPTNPDSKPQPRATVGAIYDQVIADLREADGLLQGFNRTVKNRPNQQVVRGLLARAFLTQENWDSAAVRAKQARTGFPVMEPIEYLKGFSDVSNVEWIWGHPQATDQNLGGASYFGYIDVTPPTGYRSVMADPHFRELFTDGDIRKTLFKPVADTTDPLLGWLKYTKFVNKTDQSGHIVLMRSAEMVLIEAESKARLNNIGGAFDALNELRVKRSLPALLNGSLTQPQLIEEVLKERRRELWGEGFALPDILRLQRTLVRIPSTEILRVPRADGTFRDVPLKGHHQLKFPDKTDFVPNSQYYLFSIPINEINANPNL</sequence>
<evidence type="ECO:0000256" key="3">
    <source>
        <dbReference type="ARBA" id="ARBA00022729"/>
    </source>
</evidence>
<evidence type="ECO:0000313" key="8">
    <source>
        <dbReference type="EMBL" id="SIN64468.1"/>
    </source>
</evidence>
<dbReference type="Pfam" id="PF07980">
    <property type="entry name" value="SusD_RagB"/>
    <property type="match status" value="1"/>
</dbReference>
<dbReference type="Proteomes" id="UP000185003">
    <property type="component" value="Unassembled WGS sequence"/>
</dbReference>
<dbReference type="AlphaFoldDB" id="A0A1N6D0Y9"/>
<feature type="domain" description="RagB/SusD" evidence="6">
    <location>
        <begin position="342"/>
        <end position="493"/>
    </location>
</feature>
<keyword evidence="4" id="KW-0472">Membrane</keyword>
<dbReference type="RefSeq" id="WP_074237140.1">
    <property type="nucleotide sequence ID" value="NZ_FSRA01000001.1"/>
</dbReference>
<dbReference type="SUPFAM" id="SSF48452">
    <property type="entry name" value="TPR-like"/>
    <property type="match status" value="1"/>
</dbReference>
<gene>
    <name evidence="8" type="ORF">SAMN04488055_0068</name>
</gene>
<evidence type="ECO:0000256" key="1">
    <source>
        <dbReference type="ARBA" id="ARBA00004442"/>
    </source>
</evidence>
<comment type="subcellular location">
    <subcellularLocation>
        <location evidence="1">Cell outer membrane</location>
    </subcellularLocation>
</comment>
<dbReference type="InterPro" id="IPR033985">
    <property type="entry name" value="SusD-like_N"/>
</dbReference>
<dbReference type="InterPro" id="IPR012944">
    <property type="entry name" value="SusD_RagB_dom"/>
</dbReference>